<keyword evidence="3 7" id="KW-0254">Endocytosis</keyword>
<dbReference type="PANTHER" id="PTHR22780">
    <property type="entry name" value="ADAPTIN, ALPHA/GAMMA/EPSILON"/>
    <property type="match status" value="1"/>
</dbReference>
<comment type="subunit">
    <text evidence="7">Adaptor protein complex 2 (AP-2) is a heterotetramer composed of two large adaptins (alpha-type and beta-type subunits), a medium adaptin (mu-type subunit) and a small adaptin (sigma-type subunit).</text>
</comment>
<dbReference type="Proteomes" id="UP000075714">
    <property type="component" value="Unassembled WGS sequence"/>
</dbReference>
<sequence length="1056" mass="113094">MSKTAYMRGLQVFISDIRACQNKEQEQRRVEKELAKIRAKFGEDKALSGYDRRKYIWKLLYIYMLGFDIDFGHKQACDLIPMQKYSDKQNDEFLRLAINAIHMDMTSRNEAFQALALSFVGNIGGQEMAEALTLDVLKLLTSGASRPLIKKRASLCLLRLLRKTPADAPLLVAADTFSPTMGALLEERDLGLLLCSVTLLHGIVLRSGTSGYETCQGRVIKILERLVRERERIPPEYLYYGIPSPWLQSRCLRALQLFPPPDSATERKALHDVLQNIIAATSAEAAKNANPNKTNALNAILFEALALALHHAAATNAAISGTGPEAAADRATLSSCLTLMGRYLAGKDPNAKYLALDSLARLAGGMPEVLEGVRHHQATVMASLKDPDVSIRRRALDLLFSLCDAATAPEVVGELLKHLVVADFGVREELVLKIAILAEKFAPSMQWYMDVVLQLLERSGDFVSDEIWHRAVQLVTNNPSMQEYAARNVAEALKRGAAHESMVCTAAYVLGEYGRLIRSEVPPAEQYRLLHAAFPAASQPTKGLLMTALLKIYLLEPTNATLSRDVRELFERYKRFMDAELQQRATEYLALAANPQAAATSFILPLPAWNIRESSLIKRLQPEDSVGGPPADGSASTTAADMPSTLVGANTSPLFSVPLPTSGSVGAQAQPDLLSLNSAGGASAPPGSNGSALVPAAPPPKPATPVDLLSDLFGDVVVATSSSAAVPPPTQPPMPAGAPPLGYSGAPLAAPASNPFAAANPFPAVPAAPAPPAASPPAADPFGDSHFAPAPPPVPAVEPPRPTGDLEGWLSALLLKERGILYEDQYLQVGLQSQYTRGRGSLVLYCGNKHAAQLTGVAMVVAMPSPGVQVSVGAVPTVLEPKQQVQVALSLVCMGPFTEPPALSLSYGVGGAPALSGLQLRLPVTMHKFMAPEPRIPKETFFEHWRTAAPACKAQEMVDRGASGPLSPEVVQGIMRLLHLGVEHGYLDPSPHNEAGAAYWAAGPAEAQRPGLCCCRVEANPQNRSQFRVTVVAEQPELAHAVHALLVAQIRSAPAS</sequence>
<dbReference type="Pfam" id="PF01602">
    <property type="entry name" value="Adaptin_N"/>
    <property type="match status" value="1"/>
</dbReference>
<feature type="binding site" evidence="8">
    <location>
        <position position="50"/>
    </location>
    <ligand>
        <name>a 1,2-diacyl-sn-glycero-3-phospho-(1D-myo-inositol-3,4,5-trisphosphate)</name>
        <dbReference type="ChEBI" id="CHEBI:57836"/>
    </ligand>
</feature>
<dbReference type="InterPro" id="IPR050840">
    <property type="entry name" value="Adaptor_Complx_Large_Subunit"/>
</dbReference>
<dbReference type="GO" id="GO:0030122">
    <property type="term" value="C:AP-2 adaptor complex"/>
    <property type="evidence" value="ECO:0007669"/>
    <property type="project" value="InterPro"/>
</dbReference>
<evidence type="ECO:0000256" key="4">
    <source>
        <dbReference type="ARBA" id="ARBA00022927"/>
    </source>
</evidence>
<feature type="binding site" evidence="8">
    <location>
        <begin position="54"/>
        <end position="58"/>
    </location>
    <ligand>
        <name>a 1,2-diacyl-sn-glycero-3-phospho-(1D-myo-inositol-3,4,5-trisphosphate)</name>
        <dbReference type="ChEBI" id="CHEBI:57836"/>
    </ligand>
</feature>
<evidence type="ECO:0000256" key="1">
    <source>
        <dbReference type="ARBA" id="ARBA00004277"/>
    </source>
</evidence>
<dbReference type="SUPFAM" id="SSF55711">
    <property type="entry name" value="Subdomain of clathrin and coatomer appendage domain"/>
    <property type="match status" value="1"/>
</dbReference>
<evidence type="ECO:0000256" key="6">
    <source>
        <dbReference type="ARBA" id="ARBA00023176"/>
    </source>
</evidence>
<keyword evidence="4 7" id="KW-0653">Protein transport</keyword>
<dbReference type="InterPro" id="IPR016024">
    <property type="entry name" value="ARM-type_fold"/>
</dbReference>
<evidence type="ECO:0000256" key="7">
    <source>
        <dbReference type="PIRNR" id="PIRNR037091"/>
    </source>
</evidence>
<dbReference type="InterPro" id="IPR002553">
    <property type="entry name" value="Clathrin/coatomer_adapt-like_N"/>
</dbReference>
<comment type="subcellular location">
    <subcellularLocation>
        <location evidence="1">Membrane</location>
        <location evidence="1">Coated pit</location>
        <topology evidence="1">Peripheral membrane protein</topology>
        <orientation evidence="1">Cytoplasmic side</orientation>
    </subcellularLocation>
</comment>
<comment type="similarity">
    <text evidence="7">Belongs to the adaptor complexes large subunit family.</text>
</comment>
<comment type="caution">
    <text evidence="11">The sequence shown here is derived from an EMBL/GenBank/DDBJ whole genome shotgun (WGS) entry which is preliminary data.</text>
</comment>
<feature type="binding site" evidence="8">
    <location>
        <position position="40"/>
    </location>
    <ligand>
        <name>a 1,2-diacyl-sn-glycero-3-phospho-(1D-myo-inositol-3,4,5-trisphosphate)</name>
        <dbReference type="ChEBI" id="CHEBI:57836"/>
    </ligand>
</feature>
<feature type="compositionally biased region" description="Low complexity" evidence="9">
    <location>
        <begin position="676"/>
        <end position="695"/>
    </location>
</feature>
<dbReference type="GO" id="GO:0072583">
    <property type="term" value="P:clathrin-dependent endocytosis"/>
    <property type="evidence" value="ECO:0007669"/>
    <property type="project" value="InterPro"/>
</dbReference>
<dbReference type="Gene3D" id="3.30.310.10">
    <property type="entry name" value="TATA-Binding Protein"/>
    <property type="match status" value="1"/>
</dbReference>
<dbReference type="Gene3D" id="1.25.10.10">
    <property type="entry name" value="Leucine-rich Repeat Variant"/>
    <property type="match status" value="1"/>
</dbReference>
<dbReference type="Gene3D" id="2.60.40.1230">
    <property type="match status" value="1"/>
</dbReference>
<dbReference type="Pfam" id="PF02883">
    <property type="entry name" value="Alpha_adaptinC2"/>
    <property type="match status" value="1"/>
</dbReference>
<dbReference type="SMART" id="SM00809">
    <property type="entry name" value="Alpha_adaptinC2"/>
    <property type="match status" value="1"/>
</dbReference>
<evidence type="ECO:0000256" key="8">
    <source>
        <dbReference type="PIRSR" id="PIRSR037091-1"/>
    </source>
</evidence>
<evidence type="ECO:0000256" key="2">
    <source>
        <dbReference type="ARBA" id="ARBA00022448"/>
    </source>
</evidence>
<dbReference type="InterPro" id="IPR011989">
    <property type="entry name" value="ARM-like"/>
</dbReference>
<dbReference type="InterPro" id="IPR008152">
    <property type="entry name" value="Clathrin_a/b/g-adaptin_app_Ig"/>
</dbReference>
<dbReference type="SUPFAM" id="SSF48371">
    <property type="entry name" value="ARM repeat"/>
    <property type="match status" value="1"/>
</dbReference>
<evidence type="ECO:0000256" key="5">
    <source>
        <dbReference type="ARBA" id="ARBA00023136"/>
    </source>
</evidence>
<dbReference type="STRING" id="33097.A0A150GJP8"/>
<evidence type="ECO:0000313" key="11">
    <source>
        <dbReference type="EMBL" id="KXZ49905.1"/>
    </source>
</evidence>
<dbReference type="GO" id="GO:0006886">
    <property type="term" value="P:intracellular protein transport"/>
    <property type="evidence" value="ECO:0007669"/>
    <property type="project" value="UniProtKB-UniRule"/>
</dbReference>
<dbReference type="GO" id="GO:0035615">
    <property type="term" value="F:clathrin adaptor activity"/>
    <property type="evidence" value="ECO:0007669"/>
    <property type="project" value="InterPro"/>
</dbReference>
<keyword evidence="6 7" id="KW-0168">Coated pit</keyword>
<comment type="function">
    <text evidence="7">Subunit of the adaptor protein complex 2 (AP-2). Adaptor protein complexes function in protein transport via transport vesicles in different membrane traffic pathways. Adaptor protein complexes are vesicle coat components and appear to be involved in cargo selection and vesicle formation. AP-2 is involved in clathrin-dependent endocytosis in which cargo proteins are incorporated into vesicles surrounded by clathrin (clathrin-coated vesicles, CCVs) which are destined for fusion with the early endosome.</text>
</comment>
<keyword evidence="5 7" id="KW-0472">Membrane</keyword>
<name>A0A150GJP8_GONPE</name>
<dbReference type="SUPFAM" id="SSF49348">
    <property type="entry name" value="Clathrin adaptor appendage domain"/>
    <property type="match status" value="1"/>
</dbReference>
<organism evidence="11 12">
    <name type="scientific">Gonium pectorale</name>
    <name type="common">Green alga</name>
    <dbReference type="NCBI Taxonomy" id="33097"/>
    <lineage>
        <taxon>Eukaryota</taxon>
        <taxon>Viridiplantae</taxon>
        <taxon>Chlorophyta</taxon>
        <taxon>core chlorophytes</taxon>
        <taxon>Chlorophyceae</taxon>
        <taxon>CS clade</taxon>
        <taxon>Chlamydomonadales</taxon>
        <taxon>Volvocaceae</taxon>
        <taxon>Gonium</taxon>
    </lineage>
</organism>
<feature type="region of interest" description="Disordered" evidence="9">
    <location>
        <begin position="621"/>
        <end position="645"/>
    </location>
</feature>
<dbReference type="InterPro" id="IPR017104">
    <property type="entry name" value="AP2_complex_asu"/>
</dbReference>
<gene>
    <name evidence="11" type="ORF">GPECTOR_19g356</name>
</gene>
<accession>A0A150GJP8</accession>
<keyword evidence="12" id="KW-1185">Reference proteome</keyword>
<dbReference type="InterPro" id="IPR012295">
    <property type="entry name" value="TBP_dom_sf"/>
</dbReference>
<evidence type="ECO:0000256" key="3">
    <source>
        <dbReference type="ARBA" id="ARBA00022583"/>
    </source>
</evidence>
<feature type="binding site" evidence="8">
    <location>
        <begin position="8"/>
        <end position="9"/>
    </location>
    <ligand>
        <name>a 1,2-diacyl-sn-glycero-3-phospho-(1D-myo-inositol-3,4,5-trisphosphate)</name>
        <dbReference type="ChEBI" id="CHEBI:57836"/>
    </ligand>
</feature>
<dbReference type="EMBL" id="LSYV01000020">
    <property type="protein sequence ID" value="KXZ49905.1"/>
    <property type="molecule type" value="Genomic_DNA"/>
</dbReference>
<keyword evidence="2 7" id="KW-0813">Transport</keyword>
<evidence type="ECO:0000313" key="12">
    <source>
        <dbReference type="Proteomes" id="UP000075714"/>
    </source>
</evidence>
<reference evidence="12" key="1">
    <citation type="journal article" date="2016" name="Nat. Commun.">
        <title>The Gonium pectorale genome demonstrates co-option of cell cycle regulation during the evolution of multicellularity.</title>
        <authorList>
            <person name="Hanschen E.R."/>
            <person name="Marriage T.N."/>
            <person name="Ferris P.J."/>
            <person name="Hamaji T."/>
            <person name="Toyoda A."/>
            <person name="Fujiyama A."/>
            <person name="Neme R."/>
            <person name="Noguchi H."/>
            <person name="Minakuchi Y."/>
            <person name="Suzuki M."/>
            <person name="Kawai-Toyooka H."/>
            <person name="Smith D.R."/>
            <person name="Sparks H."/>
            <person name="Anderson J."/>
            <person name="Bakaric R."/>
            <person name="Luria V."/>
            <person name="Karger A."/>
            <person name="Kirschner M.W."/>
            <person name="Durand P.M."/>
            <person name="Michod R.E."/>
            <person name="Nozaki H."/>
            <person name="Olson B.J."/>
        </authorList>
    </citation>
    <scope>NUCLEOTIDE SEQUENCE [LARGE SCALE GENOMIC DNA]</scope>
    <source>
        <strain evidence="12">NIES-2863</strain>
    </source>
</reference>
<evidence type="ECO:0000259" key="10">
    <source>
        <dbReference type="SMART" id="SM00809"/>
    </source>
</evidence>
<dbReference type="PIRSF" id="PIRSF037091">
    <property type="entry name" value="AP2_complex_alpha"/>
    <property type="match status" value="1"/>
</dbReference>
<protein>
    <recommendedName>
        <fullName evidence="7">AP-2 complex subunit alpha</fullName>
    </recommendedName>
</protein>
<evidence type="ECO:0000256" key="9">
    <source>
        <dbReference type="SAM" id="MobiDB-lite"/>
    </source>
</evidence>
<feature type="domain" description="Clathrin adaptor alpha/beta/gamma-adaptin appendage Ig-like subdomain" evidence="10">
    <location>
        <begin position="811"/>
        <end position="923"/>
    </location>
</feature>
<dbReference type="OrthoDB" id="413467at2759"/>
<dbReference type="InterPro" id="IPR013041">
    <property type="entry name" value="Clathrin_app_Ig-like_sf"/>
</dbReference>
<dbReference type="InterPro" id="IPR009028">
    <property type="entry name" value="Coatomer/calthrin_app_sub_C"/>
</dbReference>
<dbReference type="AlphaFoldDB" id="A0A150GJP8"/>
<proteinExistence type="inferred from homology"/>
<feature type="region of interest" description="Disordered" evidence="9">
    <location>
        <begin position="676"/>
        <end position="699"/>
    </location>
</feature>